<gene>
    <name evidence="1" type="ORF">KME25_18225</name>
</gene>
<proteinExistence type="predicted"/>
<organism evidence="1 2">
    <name type="scientific">Symplocastrum torsivum CPER-KK1</name>
    <dbReference type="NCBI Taxonomy" id="450513"/>
    <lineage>
        <taxon>Bacteria</taxon>
        <taxon>Bacillati</taxon>
        <taxon>Cyanobacteriota</taxon>
        <taxon>Cyanophyceae</taxon>
        <taxon>Oscillatoriophycideae</taxon>
        <taxon>Oscillatoriales</taxon>
        <taxon>Microcoleaceae</taxon>
        <taxon>Symplocastrum</taxon>
    </lineage>
</organism>
<reference evidence="1" key="1">
    <citation type="submission" date="2021-05" db="EMBL/GenBank/DDBJ databases">
        <authorList>
            <person name="Pietrasiak N."/>
            <person name="Ward R."/>
            <person name="Stajich J.E."/>
            <person name="Kurbessoian T."/>
        </authorList>
    </citation>
    <scope>NUCLEOTIDE SEQUENCE</scope>
    <source>
        <strain evidence="1">CPER-KK1</strain>
    </source>
</reference>
<comment type="caution">
    <text evidence="1">The sequence shown here is derived from an EMBL/GenBank/DDBJ whole genome shotgun (WGS) entry which is preliminary data.</text>
</comment>
<evidence type="ECO:0000313" key="2">
    <source>
        <dbReference type="Proteomes" id="UP000753908"/>
    </source>
</evidence>
<name>A0A951UAS5_9CYAN</name>
<sequence>MVRSYRVLTDRVVPTTEEEKRAWAERIFQRQPALLELPLILVPEYFFQRYEEFFQESPIVIAALNEWMAKATLDDLRLSIERPWIPTSEIYIPDTPIGRRFFNIANAFGEIIPSLNIIPKNQNQAYWLKTEHYYWQARGVLLAYKLFGVIPNPIEEQGVLGRYLPKNLIEDLDLLTNMDVAQLRLLVMGERHIKKWTVKKKIPYPFNNALELFREIQKQNFLVLWQLGPMNSEPYWLSKAQQKDNISARIRLLEKTKWLPGNSLRPPYPQMKKDYLKYLKNAGWEDKWLLPLRKLYDKEQLGEKQLSRRFSDYIKTLKAGKELHVSTFEWRGGQPYKKRASNKVERVEGVIDPLGYILWLWA</sequence>
<dbReference type="EMBL" id="JAHHIF010000024">
    <property type="protein sequence ID" value="MBW4546360.1"/>
    <property type="molecule type" value="Genomic_DNA"/>
</dbReference>
<dbReference type="Proteomes" id="UP000753908">
    <property type="component" value="Unassembled WGS sequence"/>
</dbReference>
<reference evidence="1" key="2">
    <citation type="journal article" date="2022" name="Microbiol. Resour. Announc.">
        <title>Metagenome Sequencing to Explore Phylogenomics of Terrestrial Cyanobacteria.</title>
        <authorList>
            <person name="Ward R.D."/>
            <person name="Stajich J.E."/>
            <person name="Johansen J.R."/>
            <person name="Huntemann M."/>
            <person name="Clum A."/>
            <person name="Foster B."/>
            <person name="Foster B."/>
            <person name="Roux S."/>
            <person name="Palaniappan K."/>
            <person name="Varghese N."/>
            <person name="Mukherjee S."/>
            <person name="Reddy T.B.K."/>
            <person name="Daum C."/>
            <person name="Copeland A."/>
            <person name="Chen I.A."/>
            <person name="Ivanova N.N."/>
            <person name="Kyrpides N.C."/>
            <person name="Shapiro N."/>
            <person name="Eloe-Fadrosh E.A."/>
            <person name="Pietrasiak N."/>
        </authorList>
    </citation>
    <scope>NUCLEOTIDE SEQUENCE</scope>
    <source>
        <strain evidence="1">CPER-KK1</strain>
    </source>
</reference>
<dbReference type="AlphaFoldDB" id="A0A951UAS5"/>
<evidence type="ECO:0000313" key="1">
    <source>
        <dbReference type="EMBL" id="MBW4546360.1"/>
    </source>
</evidence>
<protein>
    <submittedName>
        <fullName evidence="1">Uncharacterized protein</fullName>
    </submittedName>
</protein>
<accession>A0A951UAS5</accession>